<gene>
    <name evidence="1" type="ORF">Prudu_022283</name>
</gene>
<accession>A0A4Y1RZ44</accession>
<dbReference type="AlphaFoldDB" id="A0A4Y1RZ44"/>
<name>A0A4Y1RZ44_PRUDU</name>
<dbReference type="PANTHER" id="PTHR36327:SF1">
    <property type="entry name" value="OS03G0731100 PROTEIN"/>
    <property type="match status" value="1"/>
</dbReference>
<proteinExistence type="predicted"/>
<dbReference type="PANTHER" id="PTHR36327">
    <property type="entry name" value="UNNAMED PRODUCT"/>
    <property type="match status" value="1"/>
</dbReference>
<organism evidence="1">
    <name type="scientific">Prunus dulcis</name>
    <name type="common">Almond</name>
    <name type="synonym">Amygdalus dulcis</name>
    <dbReference type="NCBI Taxonomy" id="3755"/>
    <lineage>
        <taxon>Eukaryota</taxon>
        <taxon>Viridiplantae</taxon>
        <taxon>Streptophyta</taxon>
        <taxon>Embryophyta</taxon>
        <taxon>Tracheophyta</taxon>
        <taxon>Spermatophyta</taxon>
        <taxon>Magnoliopsida</taxon>
        <taxon>eudicotyledons</taxon>
        <taxon>Gunneridae</taxon>
        <taxon>Pentapetalae</taxon>
        <taxon>rosids</taxon>
        <taxon>fabids</taxon>
        <taxon>Rosales</taxon>
        <taxon>Rosaceae</taxon>
        <taxon>Amygdaloideae</taxon>
        <taxon>Amygdaleae</taxon>
        <taxon>Prunus</taxon>
    </lineage>
</organism>
<sequence>MEYLKKSEENKAKNDKERMDSYYKRNYKDYFGFEEGTIRAKKGELTKSEKGILDWLENNK</sequence>
<evidence type="ECO:0000313" key="1">
    <source>
        <dbReference type="EMBL" id="BBH09710.1"/>
    </source>
</evidence>
<protein>
    <submittedName>
        <fullName evidence="1">Uncharacterized protein</fullName>
    </submittedName>
</protein>
<dbReference type="EMBL" id="AP019304">
    <property type="protein sequence ID" value="BBH09710.1"/>
    <property type="molecule type" value="Genomic_DNA"/>
</dbReference>
<reference evidence="1" key="1">
    <citation type="journal article" date="2019" name="Science">
        <title>Mutation of a bHLH transcription factor allowed almond domestication.</title>
        <authorList>
            <person name="Sanchez-Perez R."/>
            <person name="Pavan S."/>
            <person name="Mazzeo R."/>
            <person name="Moldovan C."/>
            <person name="Aiese Cigliano R."/>
            <person name="Del Cueto J."/>
            <person name="Ricciardi F."/>
            <person name="Lotti C."/>
            <person name="Ricciardi L."/>
            <person name="Dicenta F."/>
            <person name="Lopez-Marques R.L."/>
            <person name="Lindberg Moller B."/>
        </authorList>
    </citation>
    <scope>NUCLEOTIDE SEQUENCE</scope>
</reference>